<organism evidence="7 8">
    <name type="scientific">Desulfolithobacter dissulfuricans</name>
    <dbReference type="NCBI Taxonomy" id="2795293"/>
    <lineage>
        <taxon>Bacteria</taxon>
        <taxon>Pseudomonadati</taxon>
        <taxon>Thermodesulfobacteriota</taxon>
        <taxon>Desulfobulbia</taxon>
        <taxon>Desulfobulbales</taxon>
        <taxon>Desulfobulbaceae</taxon>
        <taxon>Desulfolithobacter</taxon>
    </lineage>
</organism>
<dbReference type="InterPro" id="IPR004498">
    <property type="entry name" value="Ribosomal_PrmA_MeTrfase"/>
</dbReference>
<dbReference type="GO" id="GO:0008276">
    <property type="term" value="F:protein methyltransferase activity"/>
    <property type="evidence" value="ECO:0007669"/>
    <property type="project" value="UniProtKB-UniRule"/>
</dbReference>
<keyword evidence="4 6" id="KW-0808">Transferase</keyword>
<proteinExistence type="inferred from homology"/>
<keyword evidence="5 6" id="KW-0949">S-adenosyl-L-methionine</keyword>
<dbReference type="SUPFAM" id="SSF53335">
    <property type="entry name" value="S-adenosyl-L-methionine-dependent methyltransferases"/>
    <property type="match status" value="1"/>
</dbReference>
<dbReference type="EC" id="2.1.1.-" evidence="6"/>
<gene>
    <name evidence="6 7" type="primary">prmA</name>
    <name evidence="7" type="ORF">GF1_31120</name>
</gene>
<dbReference type="EMBL" id="AP024233">
    <property type="protein sequence ID" value="BCO10736.1"/>
    <property type="molecule type" value="Genomic_DNA"/>
</dbReference>
<evidence type="ECO:0000256" key="5">
    <source>
        <dbReference type="ARBA" id="ARBA00022691"/>
    </source>
</evidence>
<dbReference type="Proteomes" id="UP001063350">
    <property type="component" value="Chromosome"/>
</dbReference>
<dbReference type="PANTHER" id="PTHR43648">
    <property type="entry name" value="ELECTRON TRANSFER FLAVOPROTEIN BETA SUBUNIT LYSINE METHYLTRANSFERASE"/>
    <property type="match status" value="1"/>
</dbReference>
<protein>
    <recommendedName>
        <fullName evidence="6">Ribosomal protein L11 methyltransferase</fullName>
        <shortName evidence="6">L11 Mtase</shortName>
        <ecNumber evidence="6">2.1.1.-</ecNumber>
    </recommendedName>
</protein>
<dbReference type="AlphaFoldDB" id="A0A915XLY4"/>
<evidence type="ECO:0000256" key="4">
    <source>
        <dbReference type="ARBA" id="ARBA00022679"/>
    </source>
</evidence>
<feature type="binding site" evidence="6">
    <location>
        <position position="150"/>
    </location>
    <ligand>
        <name>S-adenosyl-L-methionine</name>
        <dbReference type="ChEBI" id="CHEBI:59789"/>
    </ligand>
</feature>
<dbReference type="InterPro" id="IPR029063">
    <property type="entry name" value="SAM-dependent_MTases_sf"/>
</dbReference>
<feature type="binding site" evidence="6">
    <location>
        <position position="173"/>
    </location>
    <ligand>
        <name>S-adenosyl-L-methionine</name>
        <dbReference type="ChEBI" id="CHEBI:59789"/>
    </ligand>
</feature>
<dbReference type="Gene3D" id="3.40.50.150">
    <property type="entry name" value="Vaccinia Virus protein VP39"/>
    <property type="match status" value="1"/>
</dbReference>
<comment type="function">
    <text evidence="6">Methylates ribosomal protein L11.</text>
</comment>
<dbReference type="GO" id="GO:0005737">
    <property type="term" value="C:cytoplasm"/>
    <property type="evidence" value="ECO:0007669"/>
    <property type="project" value="UniProtKB-SubCell"/>
</dbReference>
<name>A0A915XLY4_9BACT</name>
<comment type="subcellular location">
    <subcellularLocation>
        <location evidence="6">Cytoplasm</location>
    </subcellularLocation>
</comment>
<evidence type="ECO:0000313" key="8">
    <source>
        <dbReference type="Proteomes" id="UP001063350"/>
    </source>
</evidence>
<dbReference type="CDD" id="cd02440">
    <property type="entry name" value="AdoMet_MTases"/>
    <property type="match status" value="1"/>
</dbReference>
<dbReference type="PANTHER" id="PTHR43648:SF1">
    <property type="entry name" value="ELECTRON TRANSFER FLAVOPROTEIN BETA SUBUNIT LYSINE METHYLTRANSFERASE"/>
    <property type="match status" value="1"/>
</dbReference>
<comment type="similarity">
    <text evidence="1 6">Belongs to the methyltransferase superfamily. PrmA family.</text>
</comment>
<evidence type="ECO:0000313" key="7">
    <source>
        <dbReference type="EMBL" id="BCO10736.1"/>
    </source>
</evidence>
<evidence type="ECO:0000256" key="3">
    <source>
        <dbReference type="ARBA" id="ARBA00022603"/>
    </source>
</evidence>
<evidence type="ECO:0000256" key="2">
    <source>
        <dbReference type="ARBA" id="ARBA00022490"/>
    </source>
</evidence>
<comment type="catalytic activity">
    <reaction evidence="6">
        <text>L-lysyl-[protein] + 3 S-adenosyl-L-methionine = N(6),N(6),N(6)-trimethyl-L-lysyl-[protein] + 3 S-adenosyl-L-homocysteine + 3 H(+)</text>
        <dbReference type="Rhea" id="RHEA:54192"/>
        <dbReference type="Rhea" id="RHEA-COMP:9752"/>
        <dbReference type="Rhea" id="RHEA-COMP:13826"/>
        <dbReference type="ChEBI" id="CHEBI:15378"/>
        <dbReference type="ChEBI" id="CHEBI:29969"/>
        <dbReference type="ChEBI" id="CHEBI:57856"/>
        <dbReference type="ChEBI" id="CHEBI:59789"/>
        <dbReference type="ChEBI" id="CHEBI:61961"/>
    </reaction>
</comment>
<keyword evidence="2 6" id="KW-0963">Cytoplasm</keyword>
<evidence type="ECO:0000256" key="6">
    <source>
        <dbReference type="HAMAP-Rule" id="MF_00735"/>
    </source>
</evidence>
<dbReference type="RefSeq" id="WP_267927455.1">
    <property type="nucleotide sequence ID" value="NZ_AP024233.1"/>
</dbReference>
<accession>A0A915XLY4</accession>
<keyword evidence="8" id="KW-1185">Reference proteome</keyword>
<evidence type="ECO:0000256" key="1">
    <source>
        <dbReference type="ARBA" id="ARBA00009741"/>
    </source>
</evidence>
<feature type="binding site" evidence="6">
    <location>
        <position position="237"/>
    </location>
    <ligand>
        <name>S-adenosyl-L-methionine</name>
        <dbReference type="ChEBI" id="CHEBI:59789"/>
    </ligand>
</feature>
<dbReference type="KEGG" id="ddu:GF1_31120"/>
<dbReference type="GO" id="GO:0005840">
    <property type="term" value="C:ribosome"/>
    <property type="evidence" value="ECO:0007669"/>
    <property type="project" value="UniProtKB-KW"/>
</dbReference>
<dbReference type="InterPro" id="IPR050078">
    <property type="entry name" value="Ribosomal_L11_MeTrfase_PrmA"/>
</dbReference>
<feature type="binding site" evidence="6">
    <location>
        <position position="195"/>
    </location>
    <ligand>
        <name>S-adenosyl-L-methionine</name>
        <dbReference type="ChEBI" id="CHEBI:59789"/>
    </ligand>
</feature>
<dbReference type="Pfam" id="PF06325">
    <property type="entry name" value="PrmA"/>
    <property type="match status" value="1"/>
</dbReference>
<keyword evidence="7" id="KW-0687">Ribonucleoprotein</keyword>
<keyword evidence="7" id="KW-0689">Ribosomal protein</keyword>
<sequence>MEQNETSTVKRWLKLSLASPPAMVESISDLMGVLSGAGVEISADSEPQRITGFFPLRDDTPAEREAIVSRVGEALSELFSLYDRELPPIQVETMDNEDWATSWQQFYTPFAIIPGLVIRPSWEEYRPAKGEKVIELDPGQAFGTGQHASTRMALALTRECCQPAPPGRVLDVGTGTGILAMAAALFGASEVIGIDNDPQAVRVARENVGRNLLQGRISIEDTPLEEIQGPFELIQANIVHDVLVAMAPALRRLLAPSGHIVLAGILAGRQEENIVRVYEDLGLAHLRTLHDDEWAACTFRLEK</sequence>
<dbReference type="HAMAP" id="MF_00735">
    <property type="entry name" value="Methyltr_PrmA"/>
    <property type="match status" value="1"/>
</dbReference>
<reference evidence="7" key="1">
    <citation type="submission" date="2020-12" db="EMBL/GenBank/DDBJ databases">
        <title>Desulfobium dissulfuricans gen. nov., sp. nov., a novel mesophilic, sulfate-reducing bacterium isolated from a deep-sea hydrothermal vent.</title>
        <authorList>
            <person name="Hashimoto Y."/>
            <person name="Tame A."/>
            <person name="Sawayama S."/>
            <person name="Miyazaki J."/>
            <person name="Takai K."/>
            <person name="Nakagawa S."/>
        </authorList>
    </citation>
    <scope>NUCLEOTIDE SEQUENCE</scope>
    <source>
        <strain evidence="7">GF1</strain>
    </source>
</reference>
<dbReference type="GO" id="GO:0032259">
    <property type="term" value="P:methylation"/>
    <property type="evidence" value="ECO:0007669"/>
    <property type="project" value="UniProtKB-KW"/>
</dbReference>
<keyword evidence="3 6" id="KW-0489">Methyltransferase</keyword>